<dbReference type="PANTHER" id="PTHR28190:SF1">
    <property type="entry name" value="NUCLEAR MIGRATION PROTEIN NUM1"/>
    <property type="match status" value="1"/>
</dbReference>
<dbReference type="InterPro" id="IPR053005">
    <property type="entry name" value="Nuclear_Pos-Cytoskel_Interact"/>
</dbReference>
<reference evidence="3" key="2">
    <citation type="submission" date="2015-01" db="EMBL/GenBank/DDBJ databases">
        <title>Evolutionary Origins and Diversification of the Mycorrhizal Mutualists.</title>
        <authorList>
            <consortium name="DOE Joint Genome Institute"/>
            <consortium name="Mycorrhizal Genomics Consortium"/>
            <person name="Kohler A."/>
            <person name="Kuo A."/>
            <person name="Nagy L.G."/>
            <person name="Floudas D."/>
            <person name="Copeland A."/>
            <person name="Barry K.W."/>
            <person name="Cichocki N."/>
            <person name="Veneault-Fourrey C."/>
            <person name="LaButti K."/>
            <person name="Lindquist E.A."/>
            <person name="Lipzen A."/>
            <person name="Lundell T."/>
            <person name="Morin E."/>
            <person name="Murat C."/>
            <person name="Riley R."/>
            <person name="Ohm R."/>
            <person name="Sun H."/>
            <person name="Tunlid A."/>
            <person name="Henrissat B."/>
            <person name="Grigoriev I.V."/>
            <person name="Hibbett D.S."/>
            <person name="Martin F."/>
        </authorList>
    </citation>
    <scope>NUCLEOTIDE SEQUENCE [LARGE SCALE GENOMIC DNA]</scope>
    <source>
        <strain evidence="3">441</strain>
    </source>
</reference>
<proteinExistence type="predicted"/>
<dbReference type="OrthoDB" id="3066253at2759"/>
<accession>A0A0C9XKH9</accession>
<dbReference type="GO" id="GO:0005938">
    <property type="term" value="C:cell cortex"/>
    <property type="evidence" value="ECO:0007669"/>
    <property type="project" value="TreeGrafter"/>
</dbReference>
<organism evidence="2 3">
    <name type="scientific">Pisolithus microcarpus 441</name>
    <dbReference type="NCBI Taxonomy" id="765257"/>
    <lineage>
        <taxon>Eukaryota</taxon>
        <taxon>Fungi</taxon>
        <taxon>Dikarya</taxon>
        <taxon>Basidiomycota</taxon>
        <taxon>Agaricomycotina</taxon>
        <taxon>Agaricomycetes</taxon>
        <taxon>Agaricomycetidae</taxon>
        <taxon>Boletales</taxon>
        <taxon>Sclerodermatineae</taxon>
        <taxon>Pisolithaceae</taxon>
        <taxon>Pisolithus</taxon>
    </lineage>
</organism>
<dbReference type="GO" id="GO:0005739">
    <property type="term" value="C:mitochondrion"/>
    <property type="evidence" value="ECO:0007669"/>
    <property type="project" value="TreeGrafter"/>
</dbReference>
<dbReference type="STRING" id="765257.A0A0C9XKH9"/>
<dbReference type="EMBL" id="KN834042">
    <property type="protein sequence ID" value="KIK12845.1"/>
    <property type="molecule type" value="Genomic_DNA"/>
</dbReference>
<protein>
    <submittedName>
        <fullName evidence="2">Uncharacterized protein</fullName>
    </submittedName>
</protein>
<dbReference type="GO" id="GO:0015631">
    <property type="term" value="F:tubulin binding"/>
    <property type="evidence" value="ECO:0007669"/>
    <property type="project" value="TreeGrafter"/>
</dbReference>
<keyword evidence="1" id="KW-0175">Coiled coil</keyword>
<sequence>MVVNTPALRAPQDALGMDIFENQNIDGFVANRRIHTQQSHSLVPFTKEALQSLNFCKQATAAQCLESEHKRLTKILNSTRESADQHKNEAECIQGALDEFKAKHETEFAQARKYAAGLQHDKSDLQSALDAMKAEVAKANRQFGPKYGSPLTPGAASAQDFLTPVAPEVDDVFTTDSASTNRRKMDSSAVFQPENFEDIADISPNPSPSHPFQTANHPSKEIEDLQQRLQHAQRQIKKLTGSIHRKKEMRIDYKRKLEASSSYVHDENEPPEDAMFDDDNTASIETFTEEVAKVAEVDCAIDSATQPVPLPQIMLGKRI</sequence>
<gene>
    <name evidence="2" type="ORF">PISMIDRAFT_646667</name>
</gene>
<reference evidence="2 3" key="1">
    <citation type="submission" date="2014-04" db="EMBL/GenBank/DDBJ databases">
        <authorList>
            <consortium name="DOE Joint Genome Institute"/>
            <person name="Kuo A."/>
            <person name="Kohler A."/>
            <person name="Costa M.D."/>
            <person name="Nagy L.G."/>
            <person name="Floudas D."/>
            <person name="Copeland A."/>
            <person name="Barry K.W."/>
            <person name="Cichocki N."/>
            <person name="Veneault-Fourrey C."/>
            <person name="LaButti K."/>
            <person name="Lindquist E.A."/>
            <person name="Lipzen A."/>
            <person name="Lundell T."/>
            <person name="Morin E."/>
            <person name="Murat C."/>
            <person name="Sun H."/>
            <person name="Tunlid A."/>
            <person name="Henrissat B."/>
            <person name="Grigoriev I.V."/>
            <person name="Hibbett D.S."/>
            <person name="Martin F."/>
            <person name="Nordberg H.P."/>
            <person name="Cantor M.N."/>
            <person name="Hua S.X."/>
        </authorList>
    </citation>
    <scope>NUCLEOTIDE SEQUENCE [LARGE SCALE GENOMIC DNA]</scope>
    <source>
        <strain evidence="2 3">441</strain>
    </source>
</reference>
<keyword evidence="3" id="KW-1185">Reference proteome</keyword>
<feature type="coiled-coil region" evidence="1">
    <location>
        <begin position="69"/>
        <end position="142"/>
    </location>
</feature>
<dbReference type="GO" id="GO:0000226">
    <property type="term" value="P:microtubule cytoskeleton organization"/>
    <property type="evidence" value="ECO:0007669"/>
    <property type="project" value="TreeGrafter"/>
</dbReference>
<dbReference type="PANTHER" id="PTHR28190">
    <property type="entry name" value="NUCLEAR MIGRATION PROTEIN NUM1"/>
    <property type="match status" value="1"/>
</dbReference>
<feature type="coiled-coil region" evidence="1">
    <location>
        <begin position="222"/>
        <end position="249"/>
    </location>
</feature>
<dbReference type="HOGENOM" id="CLU_871898_0_0_1"/>
<name>A0A0C9XKH9_9AGAM</name>
<evidence type="ECO:0000313" key="2">
    <source>
        <dbReference type="EMBL" id="KIK12845.1"/>
    </source>
</evidence>
<dbReference type="AlphaFoldDB" id="A0A0C9XKH9"/>
<evidence type="ECO:0000256" key="1">
    <source>
        <dbReference type="SAM" id="Coils"/>
    </source>
</evidence>
<evidence type="ECO:0000313" key="3">
    <source>
        <dbReference type="Proteomes" id="UP000054018"/>
    </source>
</evidence>
<dbReference type="Proteomes" id="UP000054018">
    <property type="component" value="Unassembled WGS sequence"/>
</dbReference>